<accession>A0ABV9MZJ9</accession>
<sequence>MKKNKDIQIRIEETKRVLKGVEYEVAELYIGKKKMGEILEYGPKDFQAFIDNDSIGGNKTFDLALESIIRHWNLHE</sequence>
<reference evidence="2" key="1">
    <citation type="journal article" date="2019" name="Int. J. Syst. Evol. Microbiol.">
        <title>The Global Catalogue of Microorganisms (GCM) 10K type strain sequencing project: providing services to taxonomists for standard genome sequencing and annotation.</title>
        <authorList>
            <consortium name="The Broad Institute Genomics Platform"/>
            <consortium name="The Broad Institute Genome Sequencing Center for Infectious Disease"/>
            <person name="Wu L."/>
            <person name="Ma J."/>
        </authorList>
    </citation>
    <scope>NUCLEOTIDE SEQUENCE [LARGE SCALE GENOMIC DNA]</scope>
    <source>
        <strain evidence="2">CGMCC 1.19032</strain>
    </source>
</reference>
<protein>
    <submittedName>
        <fullName evidence="1">DUF2969 domain-containing protein</fullName>
    </submittedName>
</protein>
<evidence type="ECO:0000313" key="2">
    <source>
        <dbReference type="Proteomes" id="UP001595969"/>
    </source>
</evidence>
<dbReference type="RefSeq" id="WP_204655112.1">
    <property type="nucleotide sequence ID" value="NZ_JAFBFD010000058.1"/>
</dbReference>
<evidence type="ECO:0000313" key="1">
    <source>
        <dbReference type="EMBL" id="MFC4720185.1"/>
    </source>
</evidence>
<comment type="caution">
    <text evidence="1">The sequence shown here is derived from an EMBL/GenBank/DDBJ whole genome shotgun (WGS) entry which is preliminary data.</text>
</comment>
<dbReference type="Pfam" id="PF11184">
    <property type="entry name" value="DUF2969"/>
    <property type="match status" value="1"/>
</dbReference>
<name>A0ABV9MZJ9_9ENTE</name>
<keyword evidence="2" id="KW-1185">Reference proteome</keyword>
<organism evidence="1 2">
    <name type="scientific">Enterococcus lemanii</name>
    <dbReference type="NCBI Taxonomy" id="1159752"/>
    <lineage>
        <taxon>Bacteria</taxon>
        <taxon>Bacillati</taxon>
        <taxon>Bacillota</taxon>
        <taxon>Bacilli</taxon>
        <taxon>Lactobacillales</taxon>
        <taxon>Enterococcaceae</taxon>
        <taxon>Enterococcus</taxon>
    </lineage>
</organism>
<dbReference type="Proteomes" id="UP001595969">
    <property type="component" value="Unassembled WGS sequence"/>
</dbReference>
<proteinExistence type="predicted"/>
<gene>
    <name evidence="1" type="ORF">ACFO5I_10665</name>
</gene>
<dbReference type="EMBL" id="JBHSGS010000059">
    <property type="protein sequence ID" value="MFC4720185.1"/>
    <property type="molecule type" value="Genomic_DNA"/>
</dbReference>
<dbReference type="InterPro" id="IPR021351">
    <property type="entry name" value="DUF2969"/>
</dbReference>